<reference evidence="7" key="1">
    <citation type="submission" date="2019-12" db="EMBL/GenBank/DDBJ databases">
        <title>Genome sequencing and annotation of Brassica cretica.</title>
        <authorList>
            <person name="Studholme D.J."/>
            <person name="Sarris P.F."/>
        </authorList>
    </citation>
    <scope>NUCLEOTIDE SEQUENCE</scope>
    <source>
        <strain evidence="7">PFS-001/15</strain>
        <tissue evidence="7">Leaf</tissue>
    </source>
</reference>
<accession>A0A8S9LTI3</accession>
<dbReference type="SMART" id="SM00575">
    <property type="entry name" value="ZnF_PMZ"/>
    <property type="match status" value="1"/>
</dbReference>
<dbReference type="PANTHER" id="PTHR31973:SF113">
    <property type="entry name" value="PROTEIN FAR1-RELATED SEQUENCE 5-LIKE"/>
    <property type="match status" value="1"/>
</dbReference>
<dbReference type="InterPro" id="IPR006564">
    <property type="entry name" value="Znf_PMZ"/>
</dbReference>
<name>A0A8S9LTI3_BRACR</name>
<dbReference type="InterPro" id="IPR007527">
    <property type="entry name" value="Znf_SWIM"/>
</dbReference>
<evidence type="ECO:0000256" key="4">
    <source>
        <dbReference type="PROSITE-ProRule" id="PRU00325"/>
    </source>
</evidence>
<dbReference type="Proteomes" id="UP000712281">
    <property type="component" value="Unassembled WGS sequence"/>
</dbReference>
<evidence type="ECO:0000256" key="5">
    <source>
        <dbReference type="SAM" id="MobiDB-lite"/>
    </source>
</evidence>
<dbReference type="EMBL" id="QGKW02000276">
    <property type="protein sequence ID" value="KAF2608928.1"/>
    <property type="molecule type" value="Genomic_DNA"/>
</dbReference>
<comment type="caution">
    <text evidence="7">The sequence shown here is derived from an EMBL/GenBank/DDBJ whole genome shotgun (WGS) entry which is preliminary data.</text>
</comment>
<sequence length="709" mass="79532">MGRLFLLLQGLWTKADNGDWSFEEIPDYQRESLIINRTDSFEGLIERIRITLNLGILTPVVLTYQLPEWMLLPDGPRTPPTTLLVDKDVETMISVSDYMTEAFLYVTSGPEHVAKYHFQRRYPFTVGEKNFLQEGVTEEQHQEDIKELVGGHPIVCSKHMLEIMFNEPQLLIVFRVALEIELLYANIGEDGAELPRLTVDDVIDMGQGVTISPEDPYNFDPCEDEVLYGEPMTLDELQRGFPNTQEPSNIHLPTNGRHQSNRDPPRVLPTFEDMNEEEAYWNGLLNEDVSYEVYGNPPQPPPHGATNVQIGLNRRISAAPPPLVILIQDDDDTSPTDSSDGINDNENIITLTQAVPMPMVSTGQSNNDAPIGNGRTSNVVDTEANPVTPQLPVIGTTNGTATVTEPSLELTLGTGNGQTINPAETLIDISDSSSEAEDVTGNTRNKNDDLYKGKVFKSRAAFKQHMAIYALEKKFRFRNARSSPDGMVLTCMSRSCNWRVYAIKMKNVEKYEIRRLYLEHTCSVDERADRRDVVKHRSCKITPRVVEIVEANFEQSGGFQVNTINTLQFEVKDKNGVSFHVNLSKKCCSCFSFQTLMIPCSHAIAAAIKEKISVESLVSEVYSLDRLTSAYRDAIFPICETGLDREHLDNGGLSGVEIFPPATRRPPGRPRKRRILSAGEIKMKNPRKRHVYSRCKTTGHNRATCKAAI</sequence>
<gene>
    <name evidence="7" type="ORF">F2Q68_00043822</name>
</gene>
<evidence type="ECO:0000256" key="2">
    <source>
        <dbReference type="ARBA" id="ARBA00022771"/>
    </source>
</evidence>
<evidence type="ECO:0000259" key="6">
    <source>
        <dbReference type="PROSITE" id="PS50966"/>
    </source>
</evidence>
<dbReference type="PROSITE" id="PS50966">
    <property type="entry name" value="ZF_SWIM"/>
    <property type="match status" value="1"/>
</dbReference>
<keyword evidence="3" id="KW-0862">Zinc</keyword>
<evidence type="ECO:0000256" key="3">
    <source>
        <dbReference type="ARBA" id="ARBA00022833"/>
    </source>
</evidence>
<feature type="compositionally biased region" description="Polar residues" evidence="5">
    <location>
        <begin position="377"/>
        <end position="388"/>
    </location>
</feature>
<evidence type="ECO:0000313" key="8">
    <source>
        <dbReference type="Proteomes" id="UP000712281"/>
    </source>
</evidence>
<keyword evidence="2 4" id="KW-0863">Zinc-finger</keyword>
<feature type="region of interest" description="Disordered" evidence="5">
    <location>
        <begin position="377"/>
        <end position="399"/>
    </location>
</feature>
<evidence type="ECO:0000313" key="7">
    <source>
        <dbReference type="EMBL" id="KAF2608928.1"/>
    </source>
</evidence>
<evidence type="ECO:0000256" key="1">
    <source>
        <dbReference type="ARBA" id="ARBA00022723"/>
    </source>
</evidence>
<dbReference type="Pfam" id="PF04434">
    <property type="entry name" value="SWIM"/>
    <property type="match status" value="1"/>
</dbReference>
<protein>
    <recommendedName>
        <fullName evidence="6">SWIM-type domain-containing protein</fullName>
    </recommendedName>
</protein>
<dbReference type="Pfam" id="PF03108">
    <property type="entry name" value="DBD_Tnp_Mut"/>
    <property type="match status" value="1"/>
</dbReference>
<feature type="domain" description="SWIM-type" evidence="6">
    <location>
        <begin position="579"/>
        <end position="611"/>
    </location>
</feature>
<organism evidence="7 8">
    <name type="scientific">Brassica cretica</name>
    <name type="common">Mustard</name>
    <dbReference type="NCBI Taxonomy" id="69181"/>
    <lineage>
        <taxon>Eukaryota</taxon>
        <taxon>Viridiplantae</taxon>
        <taxon>Streptophyta</taxon>
        <taxon>Embryophyta</taxon>
        <taxon>Tracheophyta</taxon>
        <taxon>Spermatophyta</taxon>
        <taxon>Magnoliopsida</taxon>
        <taxon>eudicotyledons</taxon>
        <taxon>Gunneridae</taxon>
        <taxon>Pentapetalae</taxon>
        <taxon>rosids</taxon>
        <taxon>malvids</taxon>
        <taxon>Brassicales</taxon>
        <taxon>Brassicaceae</taxon>
        <taxon>Brassiceae</taxon>
        <taxon>Brassica</taxon>
    </lineage>
</organism>
<dbReference type="PANTHER" id="PTHR31973">
    <property type="entry name" value="POLYPROTEIN, PUTATIVE-RELATED"/>
    <property type="match status" value="1"/>
</dbReference>
<dbReference type="GO" id="GO:0008270">
    <property type="term" value="F:zinc ion binding"/>
    <property type="evidence" value="ECO:0007669"/>
    <property type="project" value="UniProtKB-KW"/>
</dbReference>
<dbReference type="AlphaFoldDB" id="A0A8S9LTI3"/>
<proteinExistence type="predicted"/>
<dbReference type="InterPro" id="IPR004332">
    <property type="entry name" value="Transposase_MuDR"/>
</dbReference>
<keyword evidence="1" id="KW-0479">Metal-binding</keyword>